<comment type="caution">
    <text evidence="8">The sequence shown here is derived from an EMBL/GenBank/DDBJ whole genome shotgun (WGS) entry which is preliminary data.</text>
</comment>
<evidence type="ECO:0000256" key="4">
    <source>
        <dbReference type="ARBA" id="ARBA00023172"/>
    </source>
</evidence>
<reference evidence="9" key="1">
    <citation type="journal article" date="2019" name="Int. J. Syst. Evol. Microbiol.">
        <title>The Global Catalogue of Microorganisms (GCM) 10K type strain sequencing project: providing services to taxonomists for standard genome sequencing and annotation.</title>
        <authorList>
            <consortium name="The Broad Institute Genomics Platform"/>
            <consortium name="The Broad Institute Genome Sequencing Center for Infectious Disease"/>
            <person name="Wu L."/>
            <person name="Ma J."/>
        </authorList>
    </citation>
    <scope>NUCLEOTIDE SEQUENCE [LARGE SCALE GENOMIC DNA]</scope>
    <source>
        <strain evidence="9">JCM 6886</strain>
    </source>
</reference>
<evidence type="ECO:0000256" key="5">
    <source>
        <dbReference type="SAM" id="Coils"/>
    </source>
</evidence>
<keyword evidence="9" id="KW-1185">Reference proteome</keyword>
<evidence type="ECO:0000313" key="8">
    <source>
        <dbReference type="EMBL" id="GAA0220131.1"/>
    </source>
</evidence>
<proteinExistence type="inferred from homology"/>
<keyword evidence="7" id="KW-0472">Membrane</keyword>
<dbReference type="PANTHER" id="PTHR30563:SF0">
    <property type="entry name" value="DNA RECOMBINATION PROTEIN RMUC"/>
    <property type="match status" value="1"/>
</dbReference>
<dbReference type="Pfam" id="PF02646">
    <property type="entry name" value="RmuC"/>
    <property type="match status" value="1"/>
</dbReference>
<organism evidence="8 9">
    <name type="scientific">Methylophaga marina</name>
    <dbReference type="NCBI Taxonomy" id="45495"/>
    <lineage>
        <taxon>Bacteria</taxon>
        <taxon>Pseudomonadati</taxon>
        <taxon>Pseudomonadota</taxon>
        <taxon>Gammaproteobacteria</taxon>
        <taxon>Thiotrichales</taxon>
        <taxon>Piscirickettsiaceae</taxon>
        <taxon>Methylophaga</taxon>
    </lineage>
</organism>
<feature type="coiled-coil region" evidence="5">
    <location>
        <begin position="72"/>
        <end position="180"/>
    </location>
</feature>
<dbReference type="Proteomes" id="UP001501476">
    <property type="component" value="Unassembled WGS sequence"/>
</dbReference>
<dbReference type="Gene3D" id="1.10.287.1490">
    <property type="match status" value="1"/>
</dbReference>
<keyword evidence="4" id="KW-0233">DNA recombination</keyword>
<dbReference type="PANTHER" id="PTHR30563">
    <property type="entry name" value="DNA RECOMBINATION PROTEIN RMUC"/>
    <property type="match status" value="1"/>
</dbReference>
<dbReference type="InterPro" id="IPR003798">
    <property type="entry name" value="DNA_recombination_RmuC"/>
</dbReference>
<evidence type="ECO:0000256" key="3">
    <source>
        <dbReference type="ARBA" id="ARBA00023054"/>
    </source>
</evidence>
<comment type="function">
    <text evidence="1">Involved in DNA recombination.</text>
</comment>
<name>A0ABP3D0U2_9GAMM</name>
<sequence>MLESLSPDQLIGLLAIVAVVSAALAYLVFALRHSRKTAELQNHIHALELSQSGQEQQLQAALATESRLTTALDEQKQQILQLNQTLEQTKQQLHQAEKQSETAQANYQSLQQQFTDKKAELQQQIEAFQDLQQAYQSLSNQHTELKTTLERREEHFKEQMAQLADTKQSMTKEFENLANKIFEEKGKTFTDTSKSSIDVLLKPFREQIEGFQKRINEVHDASIKGNTNLNAEIKKVLDIGLKMSEDAHNLTSALKGDSQQRGAWGEAQLRRTLEMSGLIEDAHFEVQTAFKDAEGKQKQTDYLIKLPDNKHIIIDSKVSLNAYDRAVSSDTPESYSLAMADHVRAVRKHIDDLASKDYTNVVGMRSPSFVLMFMPIEPAYIEALKNNKDLFEYGYKKSIVLVSHTTLIPILRTVSNLWMMERSNAEAREISEKAGDIYNQVAIVAERLQKLGNTLGTVSNQYNQVIKGVAGKQGLYGKVDRFGQLSTKVSKSLPQLETIERDYETEPLTMIVEAIEEEDDPQLLSHNEQSVSAKE</sequence>
<feature type="region of interest" description="Disordered" evidence="6">
    <location>
        <begin position="516"/>
        <end position="535"/>
    </location>
</feature>
<keyword evidence="3 5" id="KW-0175">Coiled coil</keyword>
<evidence type="ECO:0000256" key="7">
    <source>
        <dbReference type="SAM" id="Phobius"/>
    </source>
</evidence>
<gene>
    <name evidence="8" type="ORF">GCM10008964_09640</name>
</gene>
<keyword evidence="7" id="KW-1133">Transmembrane helix</keyword>
<dbReference type="RefSeq" id="WP_286305039.1">
    <property type="nucleotide sequence ID" value="NZ_AP027741.1"/>
</dbReference>
<protein>
    <submittedName>
        <fullName evidence="8">DNA recombination protein RmuC</fullName>
    </submittedName>
</protein>
<evidence type="ECO:0000256" key="2">
    <source>
        <dbReference type="ARBA" id="ARBA00009840"/>
    </source>
</evidence>
<keyword evidence="7" id="KW-0812">Transmembrane</keyword>
<comment type="similarity">
    <text evidence="2">Belongs to the RmuC family.</text>
</comment>
<dbReference type="EMBL" id="BAAADG010000003">
    <property type="protein sequence ID" value="GAA0220131.1"/>
    <property type="molecule type" value="Genomic_DNA"/>
</dbReference>
<feature type="compositionally biased region" description="Polar residues" evidence="6">
    <location>
        <begin position="524"/>
        <end position="535"/>
    </location>
</feature>
<evidence type="ECO:0000256" key="1">
    <source>
        <dbReference type="ARBA" id="ARBA00003416"/>
    </source>
</evidence>
<accession>A0ABP3D0U2</accession>
<evidence type="ECO:0000313" key="9">
    <source>
        <dbReference type="Proteomes" id="UP001501476"/>
    </source>
</evidence>
<evidence type="ECO:0000256" key="6">
    <source>
        <dbReference type="SAM" id="MobiDB-lite"/>
    </source>
</evidence>
<feature type="transmembrane region" description="Helical" evidence="7">
    <location>
        <begin position="12"/>
        <end position="31"/>
    </location>
</feature>